<evidence type="ECO:0000313" key="2">
    <source>
        <dbReference type="Proteomes" id="UP000639403"/>
    </source>
</evidence>
<dbReference type="Proteomes" id="UP000639403">
    <property type="component" value="Unassembled WGS sequence"/>
</dbReference>
<name>A0A8H7TY69_9APHY</name>
<reference evidence="1" key="2">
    <citation type="journal article" name="Front. Microbiol.">
        <title>Degradative Capacity of Two Strains of Rhodonia placenta: From Phenotype to Genotype.</title>
        <authorList>
            <person name="Kolle M."/>
            <person name="Horta M.A.C."/>
            <person name="Nowrousian M."/>
            <person name="Ohm R.A."/>
            <person name="Benz J.P."/>
            <person name="Pilgard A."/>
        </authorList>
    </citation>
    <scope>NUCLEOTIDE SEQUENCE</scope>
    <source>
        <strain evidence="1">FPRL280</strain>
    </source>
</reference>
<evidence type="ECO:0000313" key="1">
    <source>
        <dbReference type="EMBL" id="KAF9803156.1"/>
    </source>
</evidence>
<dbReference type="EMBL" id="JADOXO010000526">
    <property type="protein sequence ID" value="KAF9803156.1"/>
    <property type="molecule type" value="Genomic_DNA"/>
</dbReference>
<proteinExistence type="predicted"/>
<comment type="caution">
    <text evidence="1">The sequence shown here is derived from an EMBL/GenBank/DDBJ whole genome shotgun (WGS) entry which is preliminary data.</text>
</comment>
<accession>A0A8H7TY69</accession>
<gene>
    <name evidence="1" type="ORF">IEO21_09743</name>
</gene>
<sequence length="66" mass="7284">MILQSLPLTHESISTHKPNSSVSIHTVYVVLMQLLQGAGLAPLKKYLSHLDEWSNCLDISLSMCCS</sequence>
<organism evidence="1 2">
    <name type="scientific">Rhodonia placenta</name>
    <dbReference type="NCBI Taxonomy" id="104341"/>
    <lineage>
        <taxon>Eukaryota</taxon>
        <taxon>Fungi</taxon>
        <taxon>Dikarya</taxon>
        <taxon>Basidiomycota</taxon>
        <taxon>Agaricomycotina</taxon>
        <taxon>Agaricomycetes</taxon>
        <taxon>Polyporales</taxon>
        <taxon>Adustoporiaceae</taxon>
        <taxon>Rhodonia</taxon>
    </lineage>
</organism>
<protein>
    <submittedName>
        <fullName evidence="1">Uncharacterized protein</fullName>
    </submittedName>
</protein>
<dbReference type="AlphaFoldDB" id="A0A8H7TY69"/>
<reference evidence="1" key="1">
    <citation type="submission" date="2020-11" db="EMBL/GenBank/DDBJ databases">
        <authorList>
            <person name="Koelle M."/>
            <person name="Horta M.A.C."/>
            <person name="Nowrousian M."/>
            <person name="Ohm R.A."/>
            <person name="Benz P."/>
            <person name="Pilgard A."/>
        </authorList>
    </citation>
    <scope>NUCLEOTIDE SEQUENCE</scope>
    <source>
        <strain evidence="1">FPRL280</strain>
    </source>
</reference>